<evidence type="ECO:0008006" key="3">
    <source>
        <dbReference type="Google" id="ProtNLM"/>
    </source>
</evidence>
<gene>
    <name evidence="1" type="ORF">JX360_08715</name>
</gene>
<evidence type="ECO:0000313" key="2">
    <source>
        <dbReference type="Proteomes" id="UP000830835"/>
    </source>
</evidence>
<name>A0ABT0CB29_THEVL</name>
<proteinExistence type="predicted"/>
<comment type="caution">
    <text evidence="1">The sequence shown here is derived from an EMBL/GenBank/DDBJ whole genome shotgun (WGS) entry which is preliminary data.</text>
</comment>
<dbReference type="Proteomes" id="UP000830835">
    <property type="component" value="Unassembled WGS sequence"/>
</dbReference>
<sequence>MSVDSPCPLTLKQQVAQLDEGSRRDKAWLGDAVLSLFARQWLLGLPQKEPLPFPSPPNCDLTRTELFTWITSNQFLSAFGDPTRVEAEIGLLYENEGLQAAFVHIQEHLLPLFLKQVNNRSKALRTGRR</sequence>
<dbReference type="RefSeq" id="WP_244350265.1">
    <property type="nucleotide sequence ID" value="NZ_JAFIRA010000019.1"/>
</dbReference>
<keyword evidence="2" id="KW-1185">Reference proteome</keyword>
<accession>A0ABT0CB29</accession>
<dbReference type="EMBL" id="JAFIRA010000019">
    <property type="protein sequence ID" value="MCJ2542985.1"/>
    <property type="molecule type" value="Genomic_DNA"/>
</dbReference>
<reference evidence="1" key="1">
    <citation type="submission" date="2021-02" db="EMBL/GenBank/DDBJ databases">
        <title>The CRISPR/cas machinery reduction and long-range gene transfer in the hot spring cyanobacterium Synechococcus.</title>
        <authorList>
            <person name="Dvorak P."/>
            <person name="Jahodarova E."/>
            <person name="Hasler P."/>
            <person name="Poulickova A."/>
        </authorList>
    </citation>
    <scope>NUCLEOTIDE SEQUENCE</scope>
    <source>
        <strain evidence="1">Rupite</strain>
    </source>
</reference>
<evidence type="ECO:0000313" key="1">
    <source>
        <dbReference type="EMBL" id="MCJ2542985.1"/>
    </source>
</evidence>
<organism evidence="1 2">
    <name type="scientific">Thermostichus vulcanus str. 'Rupite'</name>
    <dbReference type="NCBI Taxonomy" id="2813851"/>
    <lineage>
        <taxon>Bacteria</taxon>
        <taxon>Bacillati</taxon>
        <taxon>Cyanobacteriota</taxon>
        <taxon>Cyanophyceae</taxon>
        <taxon>Thermostichales</taxon>
        <taxon>Thermostichaceae</taxon>
        <taxon>Thermostichus</taxon>
    </lineage>
</organism>
<protein>
    <recommendedName>
        <fullName evidence="3">RNase III domain-containing protein</fullName>
    </recommendedName>
</protein>